<dbReference type="AlphaFoldDB" id="A0A495FKQ7"/>
<dbReference type="InterPro" id="IPR024975">
    <property type="entry name" value="NOV_C"/>
</dbReference>
<dbReference type="Proteomes" id="UP000276055">
    <property type="component" value="Unassembled WGS sequence"/>
</dbReference>
<dbReference type="RefSeq" id="WP_120949975.1">
    <property type="nucleotide sequence ID" value="NZ_RBIR01000001.1"/>
</dbReference>
<accession>A0A495FKQ7</accession>
<sequence length="279" mass="31128">MVIHIKLSDRKTADPDDPLGRSWYGYDPEATPANLWENNRGDWRLLAERVAAERWAALNYQGRVVLVAELEDPAYEILPGTTPPKKALFGRVLPEGHPVREALMRTQVVYSSRNAIQYDPGLDVAEPIEADSSLALDSETADRPGAAGQGLQMDAEVRKAIEDAAQDRLMNYFRDRSWAVTDTRHNSPYDAVADKGTERIYLEAKGTQSRGDSVIVTRNEVNHARHHPGACVMGVWSDMKLVDGVVDRGAGKFRVLPFSPDDQDLRSRDFDWMLPGTLS</sequence>
<dbReference type="Pfam" id="PF13020">
    <property type="entry name" value="NOV_C"/>
    <property type="match status" value="1"/>
</dbReference>
<name>A0A495FKQ7_9MICC</name>
<proteinExistence type="predicted"/>
<dbReference type="OrthoDB" id="3312994at2"/>
<evidence type="ECO:0000313" key="3">
    <source>
        <dbReference type="EMBL" id="RKR29820.1"/>
    </source>
</evidence>
<feature type="domain" description="Protein NO VEIN C-terminal" evidence="2">
    <location>
        <begin position="161"/>
        <end position="227"/>
    </location>
</feature>
<feature type="compositionally biased region" description="Basic and acidic residues" evidence="1">
    <location>
        <begin position="1"/>
        <end position="14"/>
    </location>
</feature>
<gene>
    <name evidence="3" type="ORF">C8D78_0135</name>
</gene>
<organism evidence="3 4">
    <name type="scientific">Arthrobacter oryzae</name>
    <dbReference type="NCBI Taxonomy" id="409290"/>
    <lineage>
        <taxon>Bacteria</taxon>
        <taxon>Bacillati</taxon>
        <taxon>Actinomycetota</taxon>
        <taxon>Actinomycetes</taxon>
        <taxon>Micrococcales</taxon>
        <taxon>Micrococcaceae</taxon>
        <taxon>Arthrobacter</taxon>
    </lineage>
</organism>
<protein>
    <submittedName>
        <fullName evidence="3">Uncharacterized protein DUF3883</fullName>
    </submittedName>
</protein>
<evidence type="ECO:0000256" key="1">
    <source>
        <dbReference type="SAM" id="MobiDB-lite"/>
    </source>
</evidence>
<reference evidence="3 4" key="1">
    <citation type="submission" date="2018-10" db="EMBL/GenBank/DDBJ databases">
        <title>Genomic Encyclopedia of Type Strains, Phase IV (KMG-IV): sequencing the most valuable type-strain genomes for metagenomic binning, comparative biology and taxonomic classification.</title>
        <authorList>
            <person name="Goeker M."/>
        </authorList>
    </citation>
    <scope>NUCLEOTIDE SEQUENCE [LARGE SCALE GENOMIC DNA]</scope>
    <source>
        <strain evidence="3 4">DSM 25586</strain>
    </source>
</reference>
<evidence type="ECO:0000259" key="2">
    <source>
        <dbReference type="Pfam" id="PF13020"/>
    </source>
</evidence>
<feature type="region of interest" description="Disordered" evidence="1">
    <location>
        <begin position="1"/>
        <end position="20"/>
    </location>
</feature>
<comment type="caution">
    <text evidence="3">The sequence shown here is derived from an EMBL/GenBank/DDBJ whole genome shotgun (WGS) entry which is preliminary data.</text>
</comment>
<evidence type="ECO:0000313" key="4">
    <source>
        <dbReference type="Proteomes" id="UP000276055"/>
    </source>
</evidence>
<dbReference type="EMBL" id="RBIR01000001">
    <property type="protein sequence ID" value="RKR29820.1"/>
    <property type="molecule type" value="Genomic_DNA"/>
</dbReference>